<dbReference type="PANTHER" id="PTHR43101">
    <property type="entry name" value="BETA-FRUCTOSIDASE"/>
    <property type="match status" value="1"/>
</dbReference>
<comment type="caution">
    <text evidence="6">The sequence shown here is derived from an EMBL/GenBank/DDBJ whole genome shotgun (WGS) entry which is preliminary data.</text>
</comment>
<keyword evidence="4 6" id="KW-0326">Glycosidase</keyword>
<evidence type="ECO:0000313" key="7">
    <source>
        <dbReference type="Proteomes" id="UP001549321"/>
    </source>
</evidence>
<evidence type="ECO:0000259" key="5">
    <source>
        <dbReference type="Pfam" id="PF00251"/>
    </source>
</evidence>
<sequence length="559" mass="61394">MTEFEADLDAGDIVHLWQKAPSRTSLSEVVVTGGGSEPVRRAGAHSDDFTRSVFEAPMAGTYRFGWQEPGTAVSLAYSFAPSRLADEGVRLLHTTAKNRASEARYKLHFQAPWGWMNDPNGLCQIDGASHLFYQHYPHSLRWNTMHWGHAVSENLVDWIDQPIFLEPRAELLADNGLTGGAFSGSAIPHAGGGVRVFYTDREDDREPSQEWQITTMSPDMLSAGPSTPIITDRPSIPNFGKDIRDPYVFKGPDGLWKMVVAGADDRGGLVLLYETRDPEAADGWTFVGILHREPLSRSIPAECPGLVALDGEGEGLYALIFGIIGYRDEATRRRNLSYAIVGRFDGRTFEPIARREVDFGTDCYAIQAFQHADGPVGIAWAANWTDVFKDRDFASAMTFPRRFIWQDGQLRMPPVEGVKALRTGVATEALVGAGSVPLARGLGEIEIELATPGAPFRLDFAHPDHGIALVYDGAALELVFDPPGNRVVPRYLTPTTTLKTVRIFVDVGLIEIYADDGLQCATKRIDSDQPISAIELHVDPAAVRTARLWNLRPRLGAAA</sequence>
<dbReference type="Pfam" id="PF00251">
    <property type="entry name" value="Glyco_hydro_32N"/>
    <property type="match status" value="1"/>
</dbReference>
<reference evidence="6 7" key="1">
    <citation type="submission" date="2024-06" db="EMBL/GenBank/DDBJ databases">
        <title>Sorghum-associated microbial communities from plants grown in Nebraska, USA.</title>
        <authorList>
            <person name="Schachtman D."/>
        </authorList>
    </citation>
    <scope>NUCLEOTIDE SEQUENCE [LARGE SCALE GENOMIC DNA]</scope>
    <source>
        <strain evidence="6 7">3207</strain>
    </source>
</reference>
<dbReference type="EMBL" id="JBEPSM010000002">
    <property type="protein sequence ID" value="MET4635225.1"/>
    <property type="molecule type" value="Genomic_DNA"/>
</dbReference>
<proteinExistence type="inferred from homology"/>
<feature type="domain" description="Glycosyl hydrolase family 32 N-terminal" evidence="5">
    <location>
        <begin position="108"/>
        <end position="412"/>
    </location>
</feature>
<organism evidence="6 7">
    <name type="scientific">Kaistia defluvii</name>
    <dbReference type="NCBI Taxonomy" id="410841"/>
    <lineage>
        <taxon>Bacteria</taxon>
        <taxon>Pseudomonadati</taxon>
        <taxon>Pseudomonadota</taxon>
        <taxon>Alphaproteobacteria</taxon>
        <taxon>Hyphomicrobiales</taxon>
        <taxon>Kaistiaceae</taxon>
        <taxon>Kaistia</taxon>
    </lineage>
</organism>
<gene>
    <name evidence="6" type="ORF">ABIE08_003171</name>
</gene>
<evidence type="ECO:0000256" key="4">
    <source>
        <dbReference type="ARBA" id="ARBA00023295"/>
    </source>
</evidence>
<protein>
    <recommendedName>
        <fullName evidence="2">beta-fructofuranosidase</fullName>
        <ecNumber evidence="2">3.2.1.26</ecNumber>
    </recommendedName>
</protein>
<name>A0ABV2R1S3_9HYPH</name>
<accession>A0ABV2R1S3</accession>
<dbReference type="GO" id="GO:0004564">
    <property type="term" value="F:beta-fructofuranosidase activity"/>
    <property type="evidence" value="ECO:0007669"/>
    <property type="project" value="UniProtKB-EC"/>
</dbReference>
<evidence type="ECO:0000256" key="3">
    <source>
        <dbReference type="ARBA" id="ARBA00022801"/>
    </source>
</evidence>
<dbReference type="SMART" id="SM00640">
    <property type="entry name" value="Glyco_32"/>
    <property type="match status" value="1"/>
</dbReference>
<keyword evidence="3 6" id="KW-0378">Hydrolase</keyword>
<dbReference type="InterPro" id="IPR051214">
    <property type="entry name" value="GH32_Enzymes"/>
</dbReference>
<evidence type="ECO:0000256" key="1">
    <source>
        <dbReference type="ARBA" id="ARBA00009902"/>
    </source>
</evidence>
<keyword evidence="7" id="KW-1185">Reference proteome</keyword>
<dbReference type="InterPro" id="IPR001362">
    <property type="entry name" value="Glyco_hydro_32"/>
</dbReference>
<comment type="similarity">
    <text evidence="1">Belongs to the glycosyl hydrolase 32 family.</text>
</comment>
<dbReference type="RefSeq" id="WP_354552480.1">
    <property type="nucleotide sequence ID" value="NZ_JBEPSM010000002.1"/>
</dbReference>
<dbReference type="Gene3D" id="2.115.10.20">
    <property type="entry name" value="Glycosyl hydrolase domain, family 43"/>
    <property type="match status" value="1"/>
</dbReference>
<dbReference type="SUPFAM" id="SSF75005">
    <property type="entry name" value="Arabinanase/levansucrase/invertase"/>
    <property type="match status" value="1"/>
</dbReference>
<dbReference type="Gene3D" id="2.60.120.560">
    <property type="entry name" value="Exo-inulinase, domain 1"/>
    <property type="match status" value="1"/>
</dbReference>
<dbReference type="Proteomes" id="UP001549321">
    <property type="component" value="Unassembled WGS sequence"/>
</dbReference>
<dbReference type="EC" id="3.2.1.26" evidence="2"/>
<dbReference type="SUPFAM" id="SSF49899">
    <property type="entry name" value="Concanavalin A-like lectins/glucanases"/>
    <property type="match status" value="1"/>
</dbReference>
<dbReference type="InterPro" id="IPR013148">
    <property type="entry name" value="Glyco_hydro_32_N"/>
</dbReference>
<dbReference type="PANTHER" id="PTHR43101:SF1">
    <property type="entry name" value="BETA-FRUCTOSIDASE"/>
    <property type="match status" value="1"/>
</dbReference>
<evidence type="ECO:0000256" key="2">
    <source>
        <dbReference type="ARBA" id="ARBA00012758"/>
    </source>
</evidence>
<dbReference type="InterPro" id="IPR023296">
    <property type="entry name" value="Glyco_hydro_beta-prop_sf"/>
</dbReference>
<evidence type="ECO:0000313" key="6">
    <source>
        <dbReference type="EMBL" id="MET4635225.1"/>
    </source>
</evidence>
<dbReference type="InterPro" id="IPR013320">
    <property type="entry name" value="ConA-like_dom_sf"/>
</dbReference>